<evidence type="ECO:0000259" key="1">
    <source>
        <dbReference type="PROSITE" id="PS50883"/>
    </source>
</evidence>
<proteinExistence type="predicted"/>
<reference evidence="2" key="1">
    <citation type="journal article" date="2014" name="Int. J. Syst. Evol. Microbiol.">
        <title>Complete genome sequence of Corynebacterium casei LMG S-19264T (=DSM 44701T), isolated from a smear-ripened cheese.</title>
        <authorList>
            <consortium name="US DOE Joint Genome Institute (JGI-PGF)"/>
            <person name="Walter F."/>
            <person name="Albersmeier A."/>
            <person name="Kalinowski J."/>
            <person name="Ruckert C."/>
        </authorList>
    </citation>
    <scope>NUCLEOTIDE SEQUENCE</scope>
    <source>
        <strain evidence="2">CGMCC 1.12214</strain>
    </source>
</reference>
<name>A0A917MIP4_9HYPH</name>
<feature type="domain" description="EAL" evidence="1">
    <location>
        <begin position="229"/>
        <end position="483"/>
    </location>
</feature>
<organism evidence="2 3">
    <name type="scientific">Alsobacter metallidurans</name>
    <dbReference type="NCBI Taxonomy" id="340221"/>
    <lineage>
        <taxon>Bacteria</taxon>
        <taxon>Pseudomonadati</taxon>
        <taxon>Pseudomonadota</taxon>
        <taxon>Alphaproteobacteria</taxon>
        <taxon>Hyphomicrobiales</taxon>
        <taxon>Alsobacteraceae</taxon>
        <taxon>Alsobacter</taxon>
    </lineage>
</organism>
<dbReference type="CDD" id="cd01948">
    <property type="entry name" value="EAL"/>
    <property type="match status" value="1"/>
</dbReference>
<gene>
    <name evidence="2" type="ORF">GCM10007036_10420</name>
</gene>
<evidence type="ECO:0000313" key="3">
    <source>
        <dbReference type="Proteomes" id="UP000603912"/>
    </source>
</evidence>
<dbReference type="InterPro" id="IPR001633">
    <property type="entry name" value="EAL_dom"/>
</dbReference>
<dbReference type="EMBL" id="BMES01000001">
    <property type="protein sequence ID" value="GGH12525.1"/>
    <property type="molecule type" value="Genomic_DNA"/>
</dbReference>
<dbReference type="InterPro" id="IPR050706">
    <property type="entry name" value="Cyclic-di-GMP_PDE-like"/>
</dbReference>
<dbReference type="InterPro" id="IPR029787">
    <property type="entry name" value="Nucleotide_cyclase"/>
</dbReference>
<dbReference type="InterPro" id="IPR000160">
    <property type="entry name" value="GGDEF_dom"/>
</dbReference>
<dbReference type="AlphaFoldDB" id="A0A917MIP4"/>
<dbReference type="Gene3D" id="3.20.20.450">
    <property type="entry name" value="EAL domain"/>
    <property type="match status" value="1"/>
</dbReference>
<dbReference type="Pfam" id="PF00563">
    <property type="entry name" value="EAL"/>
    <property type="match status" value="1"/>
</dbReference>
<dbReference type="PROSITE" id="PS50883">
    <property type="entry name" value="EAL"/>
    <property type="match status" value="1"/>
</dbReference>
<dbReference type="Pfam" id="PF00990">
    <property type="entry name" value="GGDEF"/>
    <property type="match status" value="1"/>
</dbReference>
<dbReference type="PANTHER" id="PTHR33121:SF19">
    <property type="entry name" value="CYCLIC DI-GMP PHOSPHODIESTERASE PA2567"/>
    <property type="match status" value="1"/>
</dbReference>
<sequence length="483" mass="52788">MTANEASFGEIHRRVSENSYPYGSNETPNAIARLGRFCSGDLEATSDLAIIAQRYSDALEALGSTDHITLLPNRSRFSRDTERGRGFPGKALVLVSLTEANQFNAILRALGQGFGEEFVRAGAAELSRFLGPEAVLYHVSVLSFAFLTEGGQATETIARELAAVFAQPLVCEGLHISTRVGIGFVEFGHDPPAPSVMLRTALAAAQDSRSRAAGWARYDRVSDEAHQRSFHLVRDLGAALVAQDQLSIRFQPRIDMRDGHCHCAEVLLRWQHPLLGAISPAEFIPLAEATSLIEPLTEWVLGASLRQSAAWEFQSRPLALSVNVSAINLRAKSFVSHITDLLEYHGVPADRLELEVTEHAITGDDEATAASLAGIRQIGVGLAIDDFGTGYSNISNLAKVPAQVLKIDRSFLQPPGLPDRHRELVRSIIGMAHNLDYRVVAEGIEDQATYDLLASWDCEEGQGFHISRPLEAKTFDDWRSART</sequence>
<dbReference type="SUPFAM" id="SSF55073">
    <property type="entry name" value="Nucleotide cyclase"/>
    <property type="match status" value="1"/>
</dbReference>
<dbReference type="SMART" id="SM00052">
    <property type="entry name" value="EAL"/>
    <property type="match status" value="1"/>
</dbReference>
<dbReference type="SUPFAM" id="SSF141868">
    <property type="entry name" value="EAL domain-like"/>
    <property type="match status" value="1"/>
</dbReference>
<comment type="caution">
    <text evidence="2">The sequence shown here is derived from an EMBL/GenBank/DDBJ whole genome shotgun (WGS) entry which is preliminary data.</text>
</comment>
<dbReference type="InterPro" id="IPR035919">
    <property type="entry name" value="EAL_sf"/>
</dbReference>
<dbReference type="Proteomes" id="UP000603912">
    <property type="component" value="Unassembled WGS sequence"/>
</dbReference>
<evidence type="ECO:0000313" key="2">
    <source>
        <dbReference type="EMBL" id="GGH12525.1"/>
    </source>
</evidence>
<dbReference type="GO" id="GO:0071111">
    <property type="term" value="F:cyclic-guanylate-specific phosphodiesterase activity"/>
    <property type="evidence" value="ECO:0007669"/>
    <property type="project" value="InterPro"/>
</dbReference>
<reference evidence="2" key="2">
    <citation type="submission" date="2020-09" db="EMBL/GenBank/DDBJ databases">
        <authorList>
            <person name="Sun Q."/>
            <person name="Zhou Y."/>
        </authorList>
    </citation>
    <scope>NUCLEOTIDE SEQUENCE</scope>
    <source>
        <strain evidence="2">CGMCC 1.12214</strain>
    </source>
</reference>
<dbReference type="SMART" id="SM00267">
    <property type="entry name" value="GGDEF"/>
    <property type="match status" value="1"/>
</dbReference>
<protein>
    <recommendedName>
        <fullName evidence="1">EAL domain-containing protein</fullName>
    </recommendedName>
</protein>
<dbReference type="Gene3D" id="3.30.70.270">
    <property type="match status" value="1"/>
</dbReference>
<accession>A0A917MIP4</accession>
<keyword evidence="3" id="KW-1185">Reference proteome</keyword>
<dbReference type="InterPro" id="IPR043128">
    <property type="entry name" value="Rev_trsase/Diguanyl_cyclase"/>
</dbReference>
<dbReference type="RefSeq" id="WP_188516625.1">
    <property type="nucleotide sequence ID" value="NZ_BMES01000001.1"/>
</dbReference>
<dbReference type="PANTHER" id="PTHR33121">
    <property type="entry name" value="CYCLIC DI-GMP PHOSPHODIESTERASE PDEF"/>
    <property type="match status" value="1"/>
</dbReference>